<organism evidence="7 8">
    <name type="scientific">Luteolibacter arcticus</name>
    <dbReference type="NCBI Taxonomy" id="1581411"/>
    <lineage>
        <taxon>Bacteria</taxon>
        <taxon>Pseudomonadati</taxon>
        <taxon>Verrucomicrobiota</taxon>
        <taxon>Verrucomicrobiia</taxon>
        <taxon>Verrucomicrobiales</taxon>
        <taxon>Verrucomicrobiaceae</taxon>
        <taxon>Luteolibacter</taxon>
    </lineage>
</organism>
<proteinExistence type="inferred from homology"/>
<dbReference type="InterPro" id="IPR000209">
    <property type="entry name" value="Peptidase_S8/S53_dom"/>
</dbReference>
<keyword evidence="3 5" id="KW-0378">Hydrolase</keyword>
<comment type="similarity">
    <text evidence="1 5">Belongs to the peptidase S8 family.</text>
</comment>
<dbReference type="PANTHER" id="PTHR43806">
    <property type="entry name" value="PEPTIDASE S8"/>
    <property type="match status" value="1"/>
</dbReference>
<dbReference type="PROSITE" id="PS00136">
    <property type="entry name" value="SUBTILASE_ASP"/>
    <property type="match status" value="1"/>
</dbReference>
<dbReference type="PROSITE" id="PS51892">
    <property type="entry name" value="SUBTILASE"/>
    <property type="match status" value="1"/>
</dbReference>
<evidence type="ECO:0000256" key="1">
    <source>
        <dbReference type="ARBA" id="ARBA00011073"/>
    </source>
</evidence>
<dbReference type="Gene3D" id="3.40.50.200">
    <property type="entry name" value="Peptidase S8/S53 domain"/>
    <property type="match status" value="1"/>
</dbReference>
<evidence type="ECO:0000256" key="4">
    <source>
        <dbReference type="ARBA" id="ARBA00022825"/>
    </source>
</evidence>
<evidence type="ECO:0000313" key="7">
    <source>
        <dbReference type="EMBL" id="MCW1925172.1"/>
    </source>
</evidence>
<dbReference type="Proteomes" id="UP001320876">
    <property type="component" value="Unassembled WGS sequence"/>
</dbReference>
<dbReference type="InterPro" id="IPR015500">
    <property type="entry name" value="Peptidase_S8_subtilisin-rel"/>
</dbReference>
<accession>A0ABT3GNU8</accession>
<evidence type="ECO:0000313" key="8">
    <source>
        <dbReference type="Proteomes" id="UP001320876"/>
    </source>
</evidence>
<comment type="caution">
    <text evidence="7">The sequence shown here is derived from an EMBL/GenBank/DDBJ whole genome shotgun (WGS) entry which is preliminary data.</text>
</comment>
<keyword evidence="2 5" id="KW-0645">Protease</keyword>
<dbReference type="RefSeq" id="WP_264489278.1">
    <property type="nucleotide sequence ID" value="NZ_JAPDDT010000012.1"/>
</dbReference>
<feature type="active site" description="Charge relay system" evidence="5">
    <location>
        <position position="70"/>
    </location>
</feature>
<name>A0ABT3GNU8_9BACT</name>
<keyword evidence="4 5" id="KW-0720">Serine protease</keyword>
<keyword evidence="8" id="KW-1185">Reference proteome</keyword>
<evidence type="ECO:0000256" key="3">
    <source>
        <dbReference type="ARBA" id="ARBA00022801"/>
    </source>
</evidence>
<feature type="active site" description="Charge relay system" evidence="5">
    <location>
        <position position="218"/>
    </location>
</feature>
<dbReference type="Pfam" id="PF00082">
    <property type="entry name" value="Peptidase_S8"/>
    <property type="match status" value="1"/>
</dbReference>
<dbReference type="SUPFAM" id="SSF52743">
    <property type="entry name" value="Subtilisin-like"/>
    <property type="match status" value="1"/>
</dbReference>
<dbReference type="InterPro" id="IPR050131">
    <property type="entry name" value="Peptidase_S8_subtilisin-like"/>
</dbReference>
<dbReference type="InterPro" id="IPR036852">
    <property type="entry name" value="Peptidase_S8/S53_dom_sf"/>
</dbReference>
<feature type="active site" description="Charge relay system" evidence="5">
    <location>
        <position position="29"/>
    </location>
</feature>
<dbReference type="PRINTS" id="PR00723">
    <property type="entry name" value="SUBTILISIN"/>
</dbReference>
<dbReference type="PANTHER" id="PTHR43806:SF11">
    <property type="entry name" value="CEREVISIN-RELATED"/>
    <property type="match status" value="1"/>
</dbReference>
<feature type="domain" description="Peptidase S8/S53" evidence="6">
    <location>
        <begin position="20"/>
        <end position="249"/>
    </location>
</feature>
<dbReference type="InterPro" id="IPR023827">
    <property type="entry name" value="Peptidase_S8_Asp-AS"/>
</dbReference>
<evidence type="ECO:0000256" key="5">
    <source>
        <dbReference type="PROSITE-ProRule" id="PRU01240"/>
    </source>
</evidence>
<gene>
    <name evidence="7" type="ORF">OKA05_21610</name>
</gene>
<evidence type="ECO:0000256" key="2">
    <source>
        <dbReference type="ARBA" id="ARBA00022670"/>
    </source>
</evidence>
<reference evidence="7 8" key="1">
    <citation type="submission" date="2022-10" db="EMBL/GenBank/DDBJ databases">
        <title>Luteolibacter arcticus strain CCTCC AB 2014275, whole genome shotgun sequencing project.</title>
        <authorList>
            <person name="Zhao G."/>
            <person name="Shen L."/>
        </authorList>
    </citation>
    <scope>NUCLEOTIDE SEQUENCE [LARGE SCALE GENOMIC DNA]</scope>
    <source>
        <strain evidence="7 8">CCTCC AB 2014275</strain>
    </source>
</reference>
<dbReference type="EMBL" id="JAPDDT010000012">
    <property type="protein sequence ID" value="MCW1925172.1"/>
    <property type="molecule type" value="Genomic_DNA"/>
</dbReference>
<protein>
    <submittedName>
        <fullName evidence="7">S8 family serine peptidase</fullName>
    </submittedName>
</protein>
<sequence length="255" mass="27187">MHRPWPIREDCLRAFDEGDGAGVTVAILDTGVDPRHPDFARLEPMESWRVAMDGTSPSVVPAHDHDPVGHGTAIAGIIHGLAPAARILGVAVLGANQRQNRHEVIRAGADFAIDRGAAILNCSFGVPGMNYTLPFYKSWTDEAFHRDRIVVAASSNLAADVAEWPAFFAQVLGVTACEGTGCMAIQAEPRHHVTIAAPGSRIRVPEPRGGHASVSGSSFAAAHVTGLLARLLSRFPAMTPSMAREALEHLTDRES</sequence>
<evidence type="ECO:0000259" key="6">
    <source>
        <dbReference type="Pfam" id="PF00082"/>
    </source>
</evidence>